<dbReference type="PIRSF" id="PIRSF500176">
    <property type="entry name" value="L_ASNase"/>
    <property type="match status" value="1"/>
</dbReference>
<evidence type="ECO:0000313" key="10">
    <source>
        <dbReference type="Proteomes" id="UP000011657"/>
    </source>
</evidence>
<dbReference type="SMART" id="SM00870">
    <property type="entry name" value="Asparaginase"/>
    <property type="match status" value="1"/>
</dbReference>
<dbReference type="PANTHER" id="PTHR11707">
    <property type="entry name" value="L-ASPARAGINASE"/>
    <property type="match status" value="1"/>
</dbReference>
<dbReference type="InterPro" id="IPR027475">
    <property type="entry name" value="Asparaginase/glutaminase_AS2"/>
</dbReference>
<dbReference type="CDD" id="cd08964">
    <property type="entry name" value="L-asparaginase_II"/>
    <property type="match status" value="1"/>
</dbReference>
<dbReference type="Gene3D" id="3.40.50.40">
    <property type="match status" value="1"/>
</dbReference>
<dbReference type="InterPro" id="IPR004550">
    <property type="entry name" value="AsnASE_II"/>
</dbReference>
<dbReference type="GO" id="GO:0006528">
    <property type="term" value="P:asparagine metabolic process"/>
    <property type="evidence" value="ECO:0007669"/>
    <property type="project" value="InterPro"/>
</dbReference>
<name>M0CHN4_9EURY</name>
<dbReference type="InterPro" id="IPR036152">
    <property type="entry name" value="Asp/glu_Ase-like_sf"/>
</dbReference>
<dbReference type="Proteomes" id="UP000011657">
    <property type="component" value="Unassembled WGS sequence"/>
</dbReference>
<dbReference type="PANTHER" id="PTHR11707:SF28">
    <property type="entry name" value="60 KDA LYSOPHOSPHOLIPASE"/>
    <property type="match status" value="1"/>
</dbReference>
<reference evidence="9 10" key="1">
    <citation type="journal article" date="2014" name="PLoS Genet.">
        <title>Phylogenetically driven sequencing of extremely halophilic archaea reveals strategies for static and dynamic osmo-response.</title>
        <authorList>
            <person name="Becker E.A."/>
            <person name="Seitzer P.M."/>
            <person name="Tritt A."/>
            <person name="Larsen D."/>
            <person name="Krusor M."/>
            <person name="Yao A.I."/>
            <person name="Wu D."/>
            <person name="Madern D."/>
            <person name="Eisen J.A."/>
            <person name="Darling A.E."/>
            <person name="Facciotti M.T."/>
        </authorList>
    </citation>
    <scope>NUCLEOTIDE SEQUENCE [LARGE SCALE GENOMIC DNA]</scope>
    <source>
        <strain evidence="9 10">JCM 13891</strain>
    </source>
</reference>
<evidence type="ECO:0000259" key="8">
    <source>
        <dbReference type="Pfam" id="PF17763"/>
    </source>
</evidence>
<dbReference type="PATRIC" id="fig|1227488.3.peg.890"/>
<feature type="domain" description="L-asparaginase N-terminal" evidence="7">
    <location>
        <begin position="3"/>
        <end position="191"/>
    </location>
</feature>
<evidence type="ECO:0000256" key="3">
    <source>
        <dbReference type="ARBA" id="ARBA00070292"/>
    </source>
</evidence>
<protein>
    <recommendedName>
        <fullName evidence="3">L-asparaginase</fullName>
    </recommendedName>
</protein>
<feature type="active site" evidence="4">
    <location>
        <position position="11"/>
    </location>
</feature>
<keyword evidence="2" id="KW-0378">Hydrolase</keyword>
<dbReference type="InterPro" id="IPR006034">
    <property type="entry name" value="Asparaginase/glutaminase-like"/>
</dbReference>
<feature type="compositionally biased region" description="Polar residues" evidence="6">
    <location>
        <begin position="1"/>
        <end position="14"/>
    </location>
</feature>
<comment type="caution">
    <text evidence="9">The sequence shown here is derived from an EMBL/GenBank/DDBJ whole genome shotgun (WGS) entry which is preliminary data.</text>
</comment>
<dbReference type="InterPro" id="IPR027473">
    <property type="entry name" value="L-asparaginase_C"/>
</dbReference>
<dbReference type="FunFam" id="3.40.50.1170:FF:000001">
    <property type="entry name" value="L-asparaginase 2"/>
    <property type="match status" value="1"/>
</dbReference>
<evidence type="ECO:0000259" key="7">
    <source>
        <dbReference type="Pfam" id="PF00710"/>
    </source>
</evidence>
<evidence type="ECO:0000256" key="5">
    <source>
        <dbReference type="PROSITE-ProRule" id="PRU10100"/>
    </source>
</evidence>
<sequence>MDVTLLSTGGTIASTDADGGARPTRTGAELLEAVPELESHASLSVEEVAQVPSFEMDAETLETVGERVRELEADPAVDAVVVTHGTDTMEETAYYLDVTVRPETPVFLTGAQRRPDEVSSDGPSNLLTAVRAAEAFADRDAGGTFVAFDETVHSARSVTKAHTSALEAFRSRNSGPVATVDRNGVAIHRPPRSETRPIDATSLEATVYTIKSGSAVTGDLLAAALERGADGLVLEGTGLGNATAGLADAARDAIDAGVPVVVTSRCLEGRVAPVYGGDGGGERLREYGAVFAGDRTAQQARLRLTLALEAFDDEDAIREGVSPADSQT</sequence>
<dbReference type="InterPro" id="IPR040919">
    <property type="entry name" value="Asparaginase_C"/>
</dbReference>
<dbReference type="InterPro" id="IPR020827">
    <property type="entry name" value="Asparaginase/glutaminase_AS1"/>
</dbReference>
<evidence type="ECO:0000256" key="6">
    <source>
        <dbReference type="SAM" id="MobiDB-lite"/>
    </source>
</evidence>
<dbReference type="InterPro" id="IPR037152">
    <property type="entry name" value="L-asparaginase_N_sf"/>
</dbReference>
<proteinExistence type="inferred from homology"/>
<dbReference type="SUPFAM" id="SSF53774">
    <property type="entry name" value="Glutaminase/Asparaginase"/>
    <property type="match status" value="1"/>
</dbReference>
<dbReference type="RefSeq" id="WP_008893234.1">
    <property type="nucleotide sequence ID" value="NZ_AOIS01000017.1"/>
</dbReference>
<dbReference type="PROSITE" id="PS00144">
    <property type="entry name" value="ASN_GLN_ASE_1"/>
    <property type="match status" value="1"/>
</dbReference>
<gene>
    <name evidence="9" type="ORF">C477_04514</name>
</gene>
<dbReference type="InterPro" id="IPR027474">
    <property type="entry name" value="L-asparaginase_N"/>
</dbReference>
<dbReference type="Pfam" id="PF00710">
    <property type="entry name" value="Asparaginase"/>
    <property type="match status" value="1"/>
</dbReference>
<dbReference type="STRING" id="1227488.C477_04514"/>
<dbReference type="eggNOG" id="arCOG01924">
    <property type="taxonomic scope" value="Archaea"/>
</dbReference>
<dbReference type="PRINTS" id="PR00139">
    <property type="entry name" value="ASNGLNASE"/>
</dbReference>
<dbReference type="AlphaFoldDB" id="M0CHN4"/>
<dbReference type="EMBL" id="AOIS01000017">
    <property type="protein sequence ID" value="ELZ21872.1"/>
    <property type="molecule type" value="Genomic_DNA"/>
</dbReference>
<comment type="similarity">
    <text evidence="1">Belongs to the asparaginase 1 family.</text>
</comment>
<feature type="active site" evidence="5">
    <location>
        <position position="86"/>
    </location>
</feature>
<dbReference type="PROSITE" id="PS00917">
    <property type="entry name" value="ASN_GLN_ASE_2"/>
    <property type="match status" value="1"/>
</dbReference>
<dbReference type="Gene3D" id="3.40.50.1170">
    <property type="entry name" value="L-asparaginase, N-terminal domain"/>
    <property type="match status" value="1"/>
</dbReference>
<evidence type="ECO:0000256" key="1">
    <source>
        <dbReference type="ARBA" id="ARBA00010518"/>
    </source>
</evidence>
<feature type="domain" description="Asparaginase/glutaminase C-terminal" evidence="8">
    <location>
        <begin position="207"/>
        <end position="319"/>
    </location>
</feature>
<keyword evidence="10" id="KW-1185">Reference proteome</keyword>
<organism evidence="9 10">
    <name type="scientific">Haloterrigena salina JCM 13891</name>
    <dbReference type="NCBI Taxonomy" id="1227488"/>
    <lineage>
        <taxon>Archaea</taxon>
        <taxon>Methanobacteriati</taxon>
        <taxon>Methanobacteriota</taxon>
        <taxon>Stenosarchaea group</taxon>
        <taxon>Halobacteria</taxon>
        <taxon>Halobacteriales</taxon>
        <taxon>Natrialbaceae</taxon>
        <taxon>Haloterrigena</taxon>
    </lineage>
</organism>
<dbReference type="GO" id="GO:0004067">
    <property type="term" value="F:asparaginase activity"/>
    <property type="evidence" value="ECO:0007669"/>
    <property type="project" value="UniProtKB-UniRule"/>
</dbReference>
<dbReference type="SFLD" id="SFLDS00057">
    <property type="entry name" value="Glutaminase/Asparaginase"/>
    <property type="match status" value="1"/>
</dbReference>
<dbReference type="PIRSF" id="PIRSF001220">
    <property type="entry name" value="L-ASNase_gatD"/>
    <property type="match status" value="1"/>
</dbReference>
<dbReference type="PROSITE" id="PS51732">
    <property type="entry name" value="ASN_GLN_ASE_3"/>
    <property type="match status" value="1"/>
</dbReference>
<evidence type="ECO:0000256" key="4">
    <source>
        <dbReference type="PROSITE-ProRule" id="PRU10099"/>
    </source>
</evidence>
<evidence type="ECO:0000313" key="9">
    <source>
        <dbReference type="EMBL" id="ELZ21872.1"/>
    </source>
</evidence>
<dbReference type="Pfam" id="PF17763">
    <property type="entry name" value="Asparaginase_C"/>
    <property type="match status" value="1"/>
</dbReference>
<evidence type="ECO:0000256" key="2">
    <source>
        <dbReference type="ARBA" id="ARBA00022801"/>
    </source>
</evidence>
<dbReference type="OrthoDB" id="85706at2157"/>
<feature type="region of interest" description="Disordered" evidence="6">
    <location>
        <begin position="1"/>
        <end position="24"/>
    </location>
</feature>
<accession>M0CHN4</accession>